<evidence type="ECO:0000313" key="3">
    <source>
        <dbReference type="EMBL" id="PYE55731.1"/>
    </source>
</evidence>
<evidence type="ECO:0000313" key="4">
    <source>
        <dbReference type="Proteomes" id="UP000248326"/>
    </source>
</evidence>
<dbReference type="CDD" id="cd03801">
    <property type="entry name" value="GT4_PimA-like"/>
    <property type="match status" value="1"/>
</dbReference>
<dbReference type="Proteomes" id="UP000248326">
    <property type="component" value="Unassembled WGS sequence"/>
</dbReference>
<dbReference type="InterPro" id="IPR028098">
    <property type="entry name" value="Glyco_trans_4-like_N"/>
</dbReference>
<feature type="domain" description="Glycosyltransferase subfamily 4-like N-terminal" evidence="2">
    <location>
        <begin position="29"/>
        <end position="201"/>
    </location>
</feature>
<dbReference type="PANTHER" id="PTHR45947:SF13">
    <property type="entry name" value="TRANSFERASE"/>
    <property type="match status" value="1"/>
</dbReference>
<comment type="caution">
    <text evidence="3">The sequence shown here is derived from an EMBL/GenBank/DDBJ whole genome shotgun (WGS) entry which is preliminary data.</text>
</comment>
<dbReference type="AlphaFoldDB" id="A0A318S943"/>
<dbReference type="Pfam" id="PF00534">
    <property type="entry name" value="Glycos_transf_1"/>
    <property type="match status" value="1"/>
</dbReference>
<dbReference type="InterPro" id="IPR050194">
    <property type="entry name" value="Glycosyltransferase_grp1"/>
</dbReference>
<dbReference type="Gene3D" id="3.40.50.2000">
    <property type="entry name" value="Glycogen Phosphorylase B"/>
    <property type="match status" value="2"/>
</dbReference>
<reference evidence="3 4" key="1">
    <citation type="submission" date="2018-06" db="EMBL/GenBank/DDBJ databases">
        <title>Genomic Encyclopedia of Type Strains, Phase IV (KMG-IV): sequencing the most valuable type-strain genomes for metagenomic binning, comparative biology and taxonomic classification.</title>
        <authorList>
            <person name="Goeker M."/>
        </authorList>
    </citation>
    <scope>NUCLEOTIDE SEQUENCE [LARGE SCALE GENOMIC DNA]</scope>
    <source>
        <strain evidence="3 4">DSM 18048</strain>
    </source>
</reference>
<organism evidence="3 4">
    <name type="scientific">Deinococcus yavapaiensis KR-236</name>
    <dbReference type="NCBI Taxonomy" id="694435"/>
    <lineage>
        <taxon>Bacteria</taxon>
        <taxon>Thermotogati</taxon>
        <taxon>Deinococcota</taxon>
        <taxon>Deinococci</taxon>
        <taxon>Deinococcales</taxon>
        <taxon>Deinococcaceae</taxon>
        <taxon>Deinococcus</taxon>
    </lineage>
</organism>
<dbReference type="GO" id="GO:0016757">
    <property type="term" value="F:glycosyltransferase activity"/>
    <property type="evidence" value="ECO:0007669"/>
    <property type="project" value="InterPro"/>
</dbReference>
<feature type="domain" description="Glycosyl transferase family 1" evidence="1">
    <location>
        <begin position="213"/>
        <end position="364"/>
    </location>
</feature>
<proteinExistence type="predicted"/>
<evidence type="ECO:0000259" key="2">
    <source>
        <dbReference type="Pfam" id="PF13579"/>
    </source>
</evidence>
<sequence length="408" mass="43764">MAVNVLLVHNFYQQGGGEDQVFHAEHAALRDAGGRVWTYTVSNDSIGGAGGLSAAARAVWNRDAAREVGALVKRHAIDVVHFHNTFPLVSPASYYAARANGAAVVQTLHNYRLLCLNALFYRDGHVCEDCLGKAVPWPGVKHACYRDSRAASGATAAMLSVHRALGTYAREVDAFVTLTDFARGRMLAGGLPADRLVVKPNFLASDPGMSTGDGDFALFVGRLTPEKGVRTLLEAWKTLGSSVPLVIVGDGPLAGEVEAATRLLPNVRFLGRRDRADVLALMQRARMLVLPSLWYEGFPMTAVEAFAVGLPVVASDIGSLSSVVREDRTGALFQPGAAAELAKVVTRLASDDGTLARLRTGAREAFLAHYTVERHLQQIATIYEDAARRRADRSLARTGAFETDGRAG</sequence>
<accession>A0A318S943</accession>
<name>A0A318S943_9DEIO</name>
<keyword evidence="4" id="KW-1185">Reference proteome</keyword>
<gene>
    <name evidence="3" type="ORF">DES52_10294</name>
</gene>
<evidence type="ECO:0000259" key="1">
    <source>
        <dbReference type="Pfam" id="PF00534"/>
    </source>
</evidence>
<dbReference type="SUPFAM" id="SSF53756">
    <property type="entry name" value="UDP-Glycosyltransferase/glycogen phosphorylase"/>
    <property type="match status" value="1"/>
</dbReference>
<dbReference type="EMBL" id="QJSX01000002">
    <property type="protein sequence ID" value="PYE55731.1"/>
    <property type="molecule type" value="Genomic_DNA"/>
</dbReference>
<dbReference type="InterPro" id="IPR001296">
    <property type="entry name" value="Glyco_trans_1"/>
</dbReference>
<keyword evidence="3" id="KW-0808">Transferase</keyword>
<dbReference type="Pfam" id="PF13579">
    <property type="entry name" value="Glyco_trans_4_4"/>
    <property type="match status" value="1"/>
</dbReference>
<dbReference type="PANTHER" id="PTHR45947">
    <property type="entry name" value="SULFOQUINOVOSYL TRANSFERASE SQD2"/>
    <property type="match status" value="1"/>
</dbReference>
<protein>
    <submittedName>
        <fullName evidence="3">Glycosyltransferase involved in cell wall biosynthesis</fullName>
    </submittedName>
</protein>